<protein>
    <submittedName>
        <fullName evidence="2">Uncharacterized protein</fullName>
    </submittedName>
</protein>
<reference evidence="2" key="1">
    <citation type="submission" date="2023-07" db="EMBL/GenBank/DDBJ databases">
        <authorList>
            <consortium name="CYATHOMIX"/>
        </authorList>
    </citation>
    <scope>NUCLEOTIDE SEQUENCE</scope>
    <source>
        <strain evidence="2">N/A</strain>
    </source>
</reference>
<evidence type="ECO:0000313" key="3">
    <source>
        <dbReference type="Proteomes" id="UP001176961"/>
    </source>
</evidence>
<accession>A0AA36DKB2</accession>
<name>A0AA36DKB2_CYLNA</name>
<evidence type="ECO:0000256" key="1">
    <source>
        <dbReference type="SAM" id="SignalP"/>
    </source>
</evidence>
<keyword evidence="3" id="KW-1185">Reference proteome</keyword>
<organism evidence="2 3">
    <name type="scientific">Cylicocyclus nassatus</name>
    <name type="common">Nematode worm</name>
    <dbReference type="NCBI Taxonomy" id="53992"/>
    <lineage>
        <taxon>Eukaryota</taxon>
        <taxon>Metazoa</taxon>
        <taxon>Ecdysozoa</taxon>
        <taxon>Nematoda</taxon>
        <taxon>Chromadorea</taxon>
        <taxon>Rhabditida</taxon>
        <taxon>Rhabditina</taxon>
        <taxon>Rhabditomorpha</taxon>
        <taxon>Strongyloidea</taxon>
        <taxon>Strongylidae</taxon>
        <taxon>Cylicocyclus</taxon>
    </lineage>
</organism>
<feature type="chain" id="PRO_5041461993" evidence="1">
    <location>
        <begin position="18"/>
        <end position="78"/>
    </location>
</feature>
<dbReference type="Proteomes" id="UP001176961">
    <property type="component" value="Unassembled WGS sequence"/>
</dbReference>
<feature type="signal peptide" evidence="1">
    <location>
        <begin position="1"/>
        <end position="17"/>
    </location>
</feature>
<gene>
    <name evidence="2" type="ORF">CYNAS_LOCUS313</name>
</gene>
<proteinExistence type="predicted"/>
<sequence length="78" mass="9054">MNRSVFILPILFSLAIAAKRNPTYKACCRIEEAKLEKQLGYNGYHPPEWLKRLKCDSECSHLQGKRKAGFPKKRVDNF</sequence>
<keyword evidence="1" id="KW-0732">Signal</keyword>
<evidence type="ECO:0000313" key="2">
    <source>
        <dbReference type="EMBL" id="CAJ0588330.1"/>
    </source>
</evidence>
<comment type="caution">
    <text evidence="2">The sequence shown here is derived from an EMBL/GenBank/DDBJ whole genome shotgun (WGS) entry which is preliminary data.</text>
</comment>
<dbReference type="AlphaFoldDB" id="A0AA36DKB2"/>
<dbReference type="EMBL" id="CATQJL010000001">
    <property type="protein sequence ID" value="CAJ0588330.1"/>
    <property type="molecule type" value="Genomic_DNA"/>
</dbReference>